<dbReference type="Proteomes" id="UP001150924">
    <property type="component" value="Unassembled WGS sequence"/>
</dbReference>
<feature type="compositionally biased region" description="Pro residues" evidence="1">
    <location>
        <begin position="1"/>
        <end position="10"/>
    </location>
</feature>
<dbReference type="RefSeq" id="WP_267766156.1">
    <property type="nucleotide sequence ID" value="NZ_JAPNKE010000002.1"/>
</dbReference>
<name>A0A9X3EIC6_9BACT</name>
<organism evidence="2 3">
    <name type="scientific">Nannocystis pusilla</name>
    <dbReference type="NCBI Taxonomy" id="889268"/>
    <lineage>
        <taxon>Bacteria</taxon>
        <taxon>Pseudomonadati</taxon>
        <taxon>Myxococcota</taxon>
        <taxon>Polyangia</taxon>
        <taxon>Nannocystales</taxon>
        <taxon>Nannocystaceae</taxon>
        <taxon>Nannocystis</taxon>
    </lineage>
</organism>
<protein>
    <submittedName>
        <fullName evidence="2">Uncharacterized protein</fullName>
    </submittedName>
</protein>
<dbReference type="EMBL" id="JAPNKE010000002">
    <property type="protein sequence ID" value="MCY1004597.1"/>
    <property type="molecule type" value="Genomic_DNA"/>
</dbReference>
<reference evidence="2" key="1">
    <citation type="submission" date="2022-11" db="EMBL/GenBank/DDBJ databases">
        <title>Minimal conservation of predation-associated metabolite biosynthetic gene clusters underscores biosynthetic potential of Myxococcota including descriptions for ten novel species: Archangium lansinium sp. nov., Myxococcus landrumus sp. nov., Nannocystis bai.</title>
        <authorList>
            <person name="Ahearne A."/>
            <person name="Stevens C."/>
            <person name="Phillips K."/>
        </authorList>
    </citation>
    <scope>NUCLEOTIDE SEQUENCE</scope>
    <source>
        <strain evidence="2">Na p29</strain>
    </source>
</reference>
<proteinExistence type="predicted"/>
<sequence>MSLIGPPEPVVSPSLLAPGRPSSAGGPWSMGQPITSGVGTTPRLNYRGGSTGGVAPTAETGSIQPEPKPQEGGNADDNNNSNNNDAASSDPLRRLMDDAAKMSQAVRQRLRPDNILVDGEFDRWPKLEGVHKAVYDEFYGKRARSTVGRHVAQSQIRERQGLGNCGEMSTAVLRELVDYLLKHGMTDRRVDTIVRGDHEFVVIDPPRANQGGVPKDFSEWPKDSIIVDPWMGIVCPAHDYPTALRAKAEVWASENKTIGTTSRVVKNGRMEVEEKVMSPQEFVESVLNRDAMTSADAQALGSLESLKKSIDWHLEWIAEMYASHSKRLHPQ</sequence>
<evidence type="ECO:0000256" key="1">
    <source>
        <dbReference type="SAM" id="MobiDB-lite"/>
    </source>
</evidence>
<dbReference type="AlphaFoldDB" id="A0A9X3EIC6"/>
<evidence type="ECO:0000313" key="2">
    <source>
        <dbReference type="EMBL" id="MCY1004597.1"/>
    </source>
</evidence>
<accession>A0A9X3EIC6</accession>
<comment type="caution">
    <text evidence="2">The sequence shown here is derived from an EMBL/GenBank/DDBJ whole genome shotgun (WGS) entry which is preliminary data.</text>
</comment>
<evidence type="ECO:0000313" key="3">
    <source>
        <dbReference type="Proteomes" id="UP001150924"/>
    </source>
</evidence>
<feature type="compositionally biased region" description="Polar residues" evidence="1">
    <location>
        <begin position="32"/>
        <end position="43"/>
    </location>
</feature>
<feature type="region of interest" description="Disordered" evidence="1">
    <location>
        <begin position="1"/>
        <end position="90"/>
    </location>
</feature>
<feature type="compositionally biased region" description="Low complexity" evidence="1">
    <location>
        <begin position="75"/>
        <end position="90"/>
    </location>
</feature>
<gene>
    <name evidence="2" type="ORF">OV079_03225</name>
</gene>
<keyword evidence="3" id="KW-1185">Reference proteome</keyword>